<evidence type="ECO:0000313" key="2">
    <source>
        <dbReference type="EMBL" id="SHJ00685.1"/>
    </source>
</evidence>
<protein>
    <submittedName>
        <fullName evidence="2">Pimeloyl-ACP methyl ester carboxylesterase</fullName>
    </submittedName>
</protein>
<name>A0A1M6FSK3_9FIRM</name>
<dbReference type="Proteomes" id="UP000324781">
    <property type="component" value="Unassembled WGS sequence"/>
</dbReference>
<gene>
    <name evidence="2" type="ORF">SAMN05444373_101915</name>
</gene>
<dbReference type="InterPro" id="IPR000073">
    <property type="entry name" value="AB_hydrolase_1"/>
</dbReference>
<dbReference type="PANTHER" id="PTHR43689">
    <property type="entry name" value="HYDROLASE"/>
    <property type="match status" value="1"/>
</dbReference>
<keyword evidence="3" id="KW-1185">Reference proteome</keyword>
<feature type="domain" description="AB hydrolase-1" evidence="1">
    <location>
        <begin position="58"/>
        <end position="172"/>
    </location>
</feature>
<dbReference type="Pfam" id="PF00561">
    <property type="entry name" value="Abhydrolase_1"/>
    <property type="match status" value="1"/>
</dbReference>
<organism evidence="2 3">
    <name type="scientific">Thermoclostridium caenicola</name>
    <dbReference type="NCBI Taxonomy" id="659425"/>
    <lineage>
        <taxon>Bacteria</taxon>
        <taxon>Bacillati</taxon>
        <taxon>Bacillota</taxon>
        <taxon>Clostridia</taxon>
        <taxon>Eubacteriales</taxon>
        <taxon>Oscillospiraceae</taxon>
        <taxon>Thermoclostridium</taxon>
    </lineage>
</organism>
<dbReference type="SUPFAM" id="SSF53474">
    <property type="entry name" value="alpha/beta-Hydrolases"/>
    <property type="match status" value="1"/>
</dbReference>
<sequence length="327" mass="37119">MGPILLICLGGILIALVVYIGISRAINQRWLMSPPSEGKFLDSGGKRLFYRSKGKGDPAVIILHNSGRTSMEWWAVQNEIQHARVITFERPGYGWSSKSQATGLASDISDIIDSIIRFERIKKPIILVADGLASIYAHHYACTRPDQIAGAVFVNPVPVDYRHWNASLSDLEDYKKPETVARKRMFLSASGLFRTLSPYRRQFTRFRHGKLIAEFYNSPTAYAASIIEQQMVEKCMDEIRQAGSFPNIPLTILFSSEETLIREWVRNGTSDYTARNAGRIYRILSMDNLYLTPRSRMVELQSGLDLIHMEEPKAIAAHINEMIRELH</sequence>
<dbReference type="AlphaFoldDB" id="A0A1M6FSK3"/>
<dbReference type="EMBL" id="FQZP01000019">
    <property type="protein sequence ID" value="SHJ00685.1"/>
    <property type="molecule type" value="Genomic_DNA"/>
</dbReference>
<dbReference type="InterPro" id="IPR029058">
    <property type="entry name" value="AB_hydrolase_fold"/>
</dbReference>
<reference evidence="2 3" key="1">
    <citation type="submission" date="2016-11" db="EMBL/GenBank/DDBJ databases">
        <authorList>
            <person name="Varghese N."/>
            <person name="Submissions S."/>
        </authorList>
    </citation>
    <scope>NUCLEOTIDE SEQUENCE [LARGE SCALE GENOMIC DNA]</scope>
    <source>
        <strain evidence="2 3">DSM 19027</strain>
    </source>
</reference>
<dbReference type="RefSeq" id="WP_188118417.1">
    <property type="nucleotide sequence ID" value="NZ_FQZP01000019.1"/>
</dbReference>
<dbReference type="PANTHER" id="PTHR43689:SF8">
    <property type="entry name" value="ALPHA_BETA-HYDROLASES SUPERFAMILY PROTEIN"/>
    <property type="match status" value="1"/>
</dbReference>
<proteinExistence type="predicted"/>
<dbReference type="Gene3D" id="3.40.50.1820">
    <property type="entry name" value="alpha/beta hydrolase"/>
    <property type="match status" value="1"/>
</dbReference>
<accession>A0A1M6FSK3</accession>
<evidence type="ECO:0000259" key="1">
    <source>
        <dbReference type="Pfam" id="PF00561"/>
    </source>
</evidence>
<evidence type="ECO:0000313" key="3">
    <source>
        <dbReference type="Proteomes" id="UP000324781"/>
    </source>
</evidence>